<evidence type="ECO:0000256" key="13">
    <source>
        <dbReference type="ARBA" id="ARBA00022491"/>
    </source>
</evidence>
<dbReference type="InterPro" id="IPR036361">
    <property type="entry name" value="SAP_dom_sf"/>
</dbReference>
<keyword evidence="12" id="KW-0963">Cytoplasm</keyword>
<feature type="compositionally biased region" description="Acidic residues" evidence="40">
    <location>
        <begin position="119"/>
        <end position="133"/>
    </location>
</feature>
<feature type="compositionally biased region" description="Basic and acidic residues" evidence="40">
    <location>
        <begin position="641"/>
        <end position="651"/>
    </location>
</feature>
<evidence type="ECO:0000256" key="30">
    <source>
        <dbReference type="ARBA" id="ARBA00023159"/>
    </source>
</evidence>
<keyword evidence="22" id="KW-0221">Differentiation</keyword>
<dbReference type="InterPro" id="IPR043136">
    <property type="entry name" value="B30.2/SPRY_sf"/>
</dbReference>
<keyword evidence="34" id="KW-0539">Nucleus</keyword>
<dbReference type="Gene3D" id="3.40.50.300">
    <property type="entry name" value="P-loop containing nucleotide triphosphate hydrolases"/>
    <property type="match status" value="1"/>
</dbReference>
<keyword evidence="10" id="KW-0217">Developmental protein</keyword>
<dbReference type="GO" id="GO:1990841">
    <property type="term" value="F:promoter-specific chromatin binding"/>
    <property type="evidence" value="ECO:0007669"/>
    <property type="project" value="TreeGrafter"/>
</dbReference>
<organism evidence="43 44">
    <name type="scientific">Cnephaeus nilssonii</name>
    <name type="common">Northern bat</name>
    <name type="synonym">Eptesicus nilssonii</name>
    <dbReference type="NCBI Taxonomy" id="3371016"/>
    <lineage>
        <taxon>Eukaryota</taxon>
        <taxon>Metazoa</taxon>
        <taxon>Chordata</taxon>
        <taxon>Craniata</taxon>
        <taxon>Vertebrata</taxon>
        <taxon>Euteleostomi</taxon>
        <taxon>Mammalia</taxon>
        <taxon>Eutheria</taxon>
        <taxon>Laurasiatheria</taxon>
        <taxon>Chiroptera</taxon>
        <taxon>Yangochiroptera</taxon>
        <taxon>Vespertilionidae</taxon>
        <taxon>Cnephaeus</taxon>
    </lineage>
</organism>
<dbReference type="GO" id="GO:0005681">
    <property type="term" value="C:spliceosomal complex"/>
    <property type="evidence" value="ECO:0007669"/>
    <property type="project" value="UniProtKB-KW"/>
</dbReference>
<keyword evidence="44" id="KW-1185">Reference proteome</keyword>
<dbReference type="Pfam" id="PF02037">
    <property type="entry name" value="SAP"/>
    <property type="match status" value="1"/>
</dbReference>
<dbReference type="Pfam" id="PF13671">
    <property type="entry name" value="AAA_33"/>
    <property type="match status" value="1"/>
</dbReference>
<keyword evidence="28" id="KW-0007">Acetylation</keyword>
<evidence type="ECO:0000256" key="19">
    <source>
        <dbReference type="ARBA" id="ARBA00022741"/>
    </source>
</evidence>
<evidence type="ECO:0000256" key="38">
    <source>
        <dbReference type="ARBA" id="ARBA00073300"/>
    </source>
</evidence>
<keyword evidence="30" id="KW-0010">Activator</keyword>
<evidence type="ECO:0000256" key="14">
    <source>
        <dbReference type="ARBA" id="ARBA00022499"/>
    </source>
</evidence>
<dbReference type="FunFam" id="1.10.720.30:FF:000004">
    <property type="entry name" value="heterogeneous nuclear ribonucleoprotein U isoform X1"/>
    <property type="match status" value="1"/>
</dbReference>
<evidence type="ECO:0000256" key="24">
    <source>
        <dbReference type="ARBA" id="ARBA00022840"/>
    </source>
</evidence>
<keyword evidence="9" id="KW-0158">Chromosome</keyword>
<dbReference type="SUPFAM" id="SSF49899">
    <property type="entry name" value="Concanavalin A-like lectins/glucanases"/>
    <property type="match status" value="1"/>
</dbReference>
<evidence type="ECO:0000256" key="31">
    <source>
        <dbReference type="ARBA" id="ARBA00023163"/>
    </source>
</evidence>
<dbReference type="InterPro" id="IPR003034">
    <property type="entry name" value="SAP_dom"/>
</dbReference>
<comment type="caution">
    <text evidence="43">The sequence shown here is derived from an EMBL/GenBank/DDBJ whole genome shotgun (WGS) entry which is preliminary data.</text>
</comment>
<evidence type="ECO:0000256" key="16">
    <source>
        <dbReference type="ARBA" id="ARBA00022618"/>
    </source>
</evidence>
<protein>
    <recommendedName>
        <fullName evidence="38">Heterogeneous nuclear ribonucleoprotein U</fullName>
    </recommendedName>
    <alternativeName>
        <fullName evidence="39">Scaffold-attachment factor A</fullName>
    </alternativeName>
</protein>
<dbReference type="PANTHER" id="PTHR12381">
    <property type="entry name" value="HETEROGENEOUS NUCLEAR RIBONUCLEOPROTEIN U FAMILY MEMBER"/>
    <property type="match status" value="1"/>
</dbReference>
<evidence type="ECO:0000256" key="8">
    <source>
        <dbReference type="ARBA" id="ARBA00004647"/>
    </source>
</evidence>
<dbReference type="GO" id="GO:0009986">
    <property type="term" value="C:cell surface"/>
    <property type="evidence" value="ECO:0007669"/>
    <property type="project" value="UniProtKB-SubCell"/>
</dbReference>
<dbReference type="Gene3D" id="2.60.120.920">
    <property type="match status" value="1"/>
</dbReference>
<evidence type="ECO:0000256" key="28">
    <source>
        <dbReference type="ARBA" id="ARBA00022990"/>
    </source>
</evidence>
<evidence type="ECO:0000256" key="18">
    <source>
        <dbReference type="ARBA" id="ARBA00022728"/>
    </source>
</evidence>
<dbReference type="AlphaFoldDB" id="A0AA40HB93"/>
<dbReference type="GO" id="GO:0006325">
    <property type="term" value="P:chromatin organization"/>
    <property type="evidence" value="ECO:0007669"/>
    <property type="project" value="UniProtKB-KW"/>
</dbReference>
<keyword evidence="36" id="KW-0131">Cell cycle</keyword>
<dbReference type="CDD" id="cd12884">
    <property type="entry name" value="SPRY_hnRNP"/>
    <property type="match status" value="1"/>
</dbReference>
<keyword evidence="23" id="KW-0995">Kinetochore</keyword>
<evidence type="ECO:0000256" key="4">
    <source>
        <dbReference type="ARBA" id="ARBA00004300"/>
    </source>
</evidence>
<evidence type="ECO:0000256" key="9">
    <source>
        <dbReference type="ARBA" id="ARBA00022454"/>
    </source>
</evidence>
<evidence type="ECO:0000256" key="36">
    <source>
        <dbReference type="ARBA" id="ARBA00023306"/>
    </source>
</evidence>
<keyword evidence="20" id="KW-0013">ADP-ribosylation</keyword>
<feature type="compositionally biased region" description="Low complexity" evidence="40">
    <location>
        <begin position="72"/>
        <end position="81"/>
    </location>
</feature>
<evidence type="ECO:0000313" key="43">
    <source>
        <dbReference type="EMBL" id="KAK1328117.1"/>
    </source>
</evidence>
<evidence type="ECO:0000256" key="22">
    <source>
        <dbReference type="ARBA" id="ARBA00022782"/>
    </source>
</evidence>
<dbReference type="FunFam" id="3.40.50.300:FF:000376">
    <property type="entry name" value="Putative heterogeneous nuclear ribonucleoprotein U"/>
    <property type="match status" value="1"/>
</dbReference>
<evidence type="ECO:0000256" key="33">
    <source>
        <dbReference type="ARBA" id="ARBA00023212"/>
    </source>
</evidence>
<comment type="subcellular location">
    <subcellularLocation>
        <location evidence="3">Cell surface</location>
    </subcellularLocation>
    <subcellularLocation>
        <location evidence="7">Chromosome</location>
        <location evidence="7">Centromere</location>
        <location evidence="7">Kinetochore</location>
    </subcellularLocation>
    <subcellularLocation>
        <location evidence="4">Cytoplasm</location>
        <location evidence="4">Cytoskeleton</location>
        <location evidence="4">Microtubule organizing center</location>
        <location evidence="4">Centrosome</location>
    </subcellularLocation>
    <subcellularLocation>
        <location evidence="8">Cytoplasm</location>
        <location evidence="8">Cytoskeleton</location>
        <location evidence="8">Spindle pole</location>
    </subcellularLocation>
    <subcellularLocation>
        <location evidence="6">Cytoplasmic granule</location>
    </subcellularLocation>
    <subcellularLocation>
        <location evidence="2">Midbody</location>
    </subcellularLocation>
    <subcellularLocation>
        <location evidence="1">Nucleus matrix</location>
    </subcellularLocation>
    <subcellularLocation>
        <location evidence="5">Nucleus speckle</location>
    </subcellularLocation>
</comment>
<evidence type="ECO:0000256" key="5">
    <source>
        <dbReference type="ARBA" id="ARBA00004324"/>
    </source>
</evidence>
<dbReference type="GO" id="GO:0005524">
    <property type="term" value="F:ATP binding"/>
    <property type="evidence" value="ECO:0007669"/>
    <property type="project" value="UniProtKB-KW"/>
</dbReference>
<dbReference type="GO" id="GO:0000776">
    <property type="term" value="C:kinetochore"/>
    <property type="evidence" value="ECO:0007669"/>
    <property type="project" value="UniProtKB-KW"/>
</dbReference>
<dbReference type="GO" id="GO:0000380">
    <property type="term" value="P:alternative mRNA splicing, via spliceosome"/>
    <property type="evidence" value="ECO:0007669"/>
    <property type="project" value="TreeGrafter"/>
</dbReference>
<dbReference type="GO" id="GO:0030154">
    <property type="term" value="P:cell differentiation"/>
    <property type="evidence" value="ECO:0007669"/>
    <property type="project" value="UniProtKB-KW"/>
</dbReference>
<evidence type="ECO:0000259" key="42">
    <source>
        <dbReference type="PROSITE" id="PS50800"/>
    </source>
</evidence>
<proteinExistence type="predicted"/>
<dbReference type="GO" id="GO:0003723">
    <property type="term" value="F:RNA binding"/>
    <property type="evidence" value="ECO:0007669"/>
    <property type="project" value="UniProtKB-ARBA"/>
</dbReference>
<evidence type="ECO:0000256" key="37">
    <source>
        <dbReference type="ARBA" id="ARBA00023328"/>
    </source>
</evidence>
<sequence length="808" mass="89305">MSSSPVNVKKLKVSELKEELKKRRLSDKGLKADLMERLQAALDSEEAGGRPAMEPGNGSLDLGGDSAGRSGAGLEQEAAAGGDEEEEEEEEEEGIPALDGDQMEIGEENGAAGAADAGPMEEEEAASEDENGDDQGFQEGEDELGDEEEGAGDENGHGEQQAQPPATSQQQPQQQAGPPRRPRARAAAPPRCSRSRWRRPGPARARSSREETAKQSRKAEIKSEAVKRPREDHGRGYFEYIEENKYSRAKSPQPPVEEEDEHFDDTVVCLDTYNCDLHFKISRDRLSASSLTMESFAFLWAGGRASYGVSKGKVCFEMKVTEKIPVRHLYTKDIDIHEVRIGWSLTTSGMLLGEEEFSYGYSLKGIKTCNCETEDYGEKFDENDVITCFANFESDEVELSYAKNGQDLGVAFKISKEVLADRPLFPHVLCHNCAVEFNFGQKEKPYFPIPEDYTLIQNVPLEDRVRGPKGPEEKKDCEVVMMIGLPGAGKTTWVTKHAAENPGKYNILGTNTIMDKMMVAGFKKQMADTGKLNTLLQRAPQCLGKFIEIAARKKRNFILDQTNVSAAAQRRKMCLFAGFQRKAVVVCPKDEDYKQRTQKKAEVEGKDLPEHAVAECFDEITYVELQKEEAQKLLKQYKEESKKALHPEKKQKSNKKRAARTSLTEVVATEDVVDSICVLLGIVVDITGGATCRREVAAEAEVVELAIRTHVALFLAAEVAIQTEEGTTTEVECPTEGTTTRTSEDEETIVAIKINLRATTSGSRSAIAQEGSAPWQPRWMRAEQDSEHQLGSCGLHAITLQCSEKNQG</sequence>
<keyword evidence="29" id="KW-0805">Transcription regulation</keyword>
<evidence type="ECO:0000256" key="12">
    <source>
        <dbReference type="ARBA" id="ARBA00022490"/>
    </source>
</evidence>
<feature type="compositionally biased region" description="Low complexity" evidence="40">
    <location>
        <begin position="108"/>
        <end position="118"/>
    </location>
</feature>
<evidence type="ECO:0000256" key="17">
    <source>
        <dbReference type="ARBA" id="ARBA00022664"/>
    </source>
</evidence>
<keyword evidence="26" id="KW-0156">Chromatin regulator</keyword>
<evidence type="ECO:0000256" key="40">
    <source>
        <dbReference type="SAM" id="MobiDB-lite"/>
    </source>
</evidence>
<dbReference type="SMART" id="SM00513">
    <property type="entry name" value="SAP"/>
    <property type="match status" value="1"/>
</dbReference>
<keyword evidence="13" id="KW-0678">Repressor</keyword>
<dbReference type="PANTHER" id="PTHR12381:SF11">
    <property type="entry name" value="HETEROGENEOUS NUCLEAR RIBONUCLEOPROTEIN U"/>
    <property type="match status" value="1"/>
</dbReference>
<keyword evidence="15" id="KW-0597">Phosphoprotein</keyword>
<accession>A0AA40HB93</accession>
<reference evidence="43" key="1">
    <citation type="submission" date="2023-06" db="EMBL/GenBank/DDBJ databases">
        <title>Reference genome for the Northern bat (Eptesicus nilssonii), a most northern bat species.</title>
        <authorList>
            <person name="Laine V.N."/>
            <person name="Pulliainen A.T."/>
            <person name="Lilley T.M."/>
        </authorList>
    </citation>
    <scope>NUCLEOTIDE SEQUENCE</scope>
    <source>
        <strain evidence="43">BLF_Eptnil</strain>
        <tissue evidence="43">Kidney</tissue>
    </source>
</reference>
<dbReference type="SUPFAM" id="SSF68906">
    <property type="entry name" value="SAP domain"/>
    <property type="match status" value="1"/>
</dbReference>
<evidence type="ECO:0000256" key="32">
    <source>
        <dbReference type="ARBA" id="ARBA00023187"/>
    </source>
</evidence>
<dbReference type="PROSITE" id="PS50800">
    <property type="entry name" value="SAP"/>
    <property type="match status" value="1"/>
</dbReference>
<feature type="region of interest" description="Disordered" evidence="40">
    <location>
        <begin position="641"/>
        <end position="660"/>
    </location>
</feature>
<dbReference type="GO" id="GO:0016363">
    <property type="term" value="C:nuclear matrix"/>
    <property type="evidence" value="ECO:0007669"/>
    <property type="project" value="UniProtKB-SubCell"/>
</dbReference>
<keyword evidence="19" id="KW-0547">Nucleotide-binding</keyword>
<feature type="compositionally biased region" description="Low complexity" evidence="40">
    <location>
        <begin position="158"/>
        <end position="178"/>
    </location>
</feature>
<evidence type="ECO:0000256" key="11">
    <source>
        <dbReference type="ARBA" id="ARBA00022481"/>
    </source>
</evidence>
<keyword evidence="32" id="KW-0508">mRNA splicing</keyword>
<evidence type="ECO:0000256" key="1">
    <source>
        <dbReference type="ARBA" id="ARBA00004109"/>
    </source>
</evidence>
<evidence type="ECO:0000256" key="34">
    <source>
        <dbReference type="ARBA" id="ARBA00023242"/>
    </source>
</evidence>
<feature type="compositionally biased region" description="Acidic residues" evidence="40">
    <location>
        <begin position="139"/>
        <end position="152"/>
    </location>
</feature>
<dbReference type="FunFam" id="2.60.120.920:FF:000006">
    <property type="entry name" value="heterogeneous nuclear ribonucleoprotein U isoform X1"/>
    <property type="match status" value="1"/>
</dbReference>
<evidence type="ECO:0000256" key="20">
    <source>
        <dbReference type="ARBA" id="ARBA00022765"/>
    </source>
</evidence>
<keyword evidence="17" id="KW-0507">mRNA processing</keyword>
<keyword evidence="31" id="KW-0804">Transcription</keyword>
<keyword evidence="11" id="KW-0488">Methylation</keyword>
<gene>
    <name evidence="43" type="ORF">QTO34_012540</name>
</gene>
<keyword evidence="37" id="KW-0137">Centromere</keyword>
<feature type="region of interest" description="Disordered" evidence="40">
    <location>
        <begin position="41"/>
        <end position="234"/>
    </location>
</feature>
<dbReference type="InterPro" id="IPR001870">
    <property type="entry name" value="B30.2/SPRY"/>
</dbReference>
<dbReference type="SMART" id="SM00449">
    <property type="entry name" value="SPRY"/>
    <property type="match status" value="1"/>
</dbReference>
<keyword evidence="18" id="KW-0747">Spliceosome</keyword>
<evidence type="ECO:0000256" key="23">
    <source>
        <dbReference type="ARBA" id="ARBA00022838"/>
    </source>
</evidence>
<feature type="compositionally biased region" description="Basic and acidic residues" evidence="40">
    <location>
        <begin position="207"/>
        <end position="234"/>
    </location>
</feature>
<evidence type="ECO:0000256" key="15">
    <source>
        <dbReference type="ARBA" id="ARBA00022553"/>
    </source>
</evidence>
<evidence type="ECO:0000256" key="27">
    <source>
        <dbReference type="ARBA" id="ARBA00022934"/>
    </source>
</evidence>
<evidence type="ECO:0000256" key="29">
    <source>
        <dbReference type="ARBA" id="ARBA00023015"/>
    </source>
</evidence>
<feature type="domain" description="B30.2/SPRY" evidence="41">
    <location>
        <begin position="248"/>
        <end position="444"/>
    </location>
</feature>
<keyword evidence="35" id="KW-0687">Ribonucleoprotein</keyword>
<evidence type="ECO:0000256" key="2">
    <source>
        <dbReference type="ARBA" id="ARBA00004214"/>
    </source>
</evidence>
<keyword evidence="25" id="KW-0832">Ubl conjugation</keyword>
<keyword evidence="21" id="KW-0498">Mitosis</keyword>
<evidence type="ECO:0000256" key="7">
    <source>
        <dbReference type="ARBA" id="ARBA00004629"/>
    </source>
</evidence>
<evidence type="ECO:0000256" key="25">
    <source>
        <dbReference type="ARBA" id="ARBA00022843"/>
    </source>
</evidence>
<keyword evidence="16" id="KW-0132">Cell division</keyword>
<evidence type="ECO:0000256" key="35">
    <source>
        <dbReference type="ARBA" id="ARBA00023274"/>
    </source>
</evidence>
<dbReference type="SUPFAM" id="SSF52540">
    <property type="entry name" value="P-loop containing nucleoside triphosphate hydrolases"/>
    <property type="match status" value="1"/>
</dbReference>
<evidence type="ECO:0000256" key="21">
    <source>
        <dbReference type="ARBA" id="ARBA00022776"/>
    </source>
</evidence>
<evidence type="ECO:0000256" key="3">
    <source>
        <dbReference type="ARBA" id="ARBA00004241"/>
    </source>
</evidence>
<dbReference type="GO" id="GO:0000922">
    <property type="term" value="C:spindle pole"/>
    <property type="evidence" value="ECO:0007669"/>
    <property type="project" value="UniProtKB-SubCell"/>
</dbReference>
<evidence type="ECO:0000259" key="41">
    <source>
        <dbReference type="PROSITE" id="PS50188"/>
    </source>
</evidence>
<keyword evidence="14" id="KW-1017">Isopeptide bond</keyword>
<evidence type="ECO:0000256" key="26">
    <source>
        <dbReference type="ARBA" id="ARBA00022853"/>
    </source>
</evidence>
<evidence type="ECO:0000256" key="6">
    <source>
        <dbReference type="ARBA" id="ARBA00004463"/>
    </source>
</evidence>
<dbReference type="InterPro" id="IPR013320">
    <property type="entry name" value="ConA-like_dom_sf"/>
</dbReference>
<keyword evidence="24" id="KW-0067">ATP-binding</keyword>
<evidence type="ECO:0000256" key="39">
    <source>
        <dbReference type="ARBA" id="ARBA00083838"/>
    </source>
</evidence>
<dbReference type="Pfam" id="PF00622">
    <property type="entry name" value="SPRY"/>
    <property type="match status" value="1"/>
</dbReference>
<dbReference type="InterPro" id="IPR003877">
    <property type="entry name" value="SPRY_dom"/>
</dbReference>
<dbReference type="GO" id="GO:0016607">
    <property type="term" value="C:nuclear speck"/>
    <property type="evidence" value="ECO:0007669"/>
    <property type="project" value="UniProtKB-SubCell"/>
</dbReference>
<dbReference type="Proteomes" id="UP001177744">
    <property type="component" value="Unassembled WGS sequence"/>
</dbReference>
<feature type="domain" description="SAP" evidence="42">
    <location>
        <begin position="8"/>
        <end position="42"/>
    </location>
</feature>
<dbReference type="GO" id="GO:0030496">
    <property type="term" value="C:midbody"/>
    <property type="evidence" value="ECO:0007669"/>
    <property type="project" value="UniProtKB-SubCell"/>
</dbReference>
<evidence type="ECO:0000313" key="44">
    <source>
        <dbReference type="Proteomes" id="UP001177744"/>
    </source>
</evidence>
<dbReference type="GO" id="GO:0045944">
    <property type="term" value="P:positive regulation of transcription by RNA polymerase II"/>
    <property type="evidence" value="ECO:0007669"/>
    <property type="project" value="TreeGrafter"/>
</dbReference>
<dbReference type="Gene3D" id="1.10.720.30">
    <property type="entry name" value="SAP domain"/>
    <property type="match status" value="1"/>
</dbReference>
<dbReference type="PROSITE" id="PS50188">
    <property type="entry name" value="B302_SPRY"/>
    <property type="match status" value="1"/>
</dbReference>
<keyword evidence="33" id="KW-0206">Cytoskeleton</keyword>
<feature type="compositionally biased region" description="Acidic residues" evidence="40">
    <location>
        <begin position="82"/>
        <end position="94"/>
    </location>
</feature>
<dbReference type="InterPro" id="IPR035778">
    <property type="entry name" value="SPRY_hnRNP_U"/>
</dbReference>
<name>A0AA40HB93_CNENI</name>
<dbReference type="EMBL" id="JAULJE010000024">
    <property type="protein sequence ID" value="KAK1328117.1"/>
    <property type="molecule type" value="Genomic_DNA"/>
</dbReference>
<dbReference type="GO" id="GO:0051301">
    <property type="term" value="P:cell division"/>
    <property type="evidence" value="ECO:0007669"/>
    <property type="project" value="UniProtKB-KW"/>
</dbReference>
<dbReference type="InterPro" id="IPR027417">
    <property type="entry name" value="P-loop_NTPase"/>
</dbReference>
<dbReference type="GO" id="GO:0005813">
    <property type="term" value="C:centrosome"/>
    <property type="evidence" value="ECO:0007669"/>
    <property type="project" value="UniProtKB-SubCell"/>
</dbReference>
<evidence type="ECO:0000256" key="10">
    <source>
        <dbReference type="ARBA" id="ARBA00022473"/>
    </source>
</evidence>
<keyword evidence="27" id="KW-0164">Citrullination</keyword>